<dbReference type="PANTHER" id="PTHR47336:SF2">
    <property type="entry name" value="TRANSCRIPTION FACTOR HMS1-RELATED"/>
    <property type="match status" value="1"/>
</dbReference>
<sequence length="328" mass="36098">MPLTVETQHRSTDAATPQAQAESEQTALAWAQAGWWQQQLGNGSYWTLVDEINADEAIGAEQDEASAYHPSGLSPSVVWNGRRGQQDTDNEACDQTNGPMAPWASPVTDGYWQTSIYDMPTTPGSSEVFSAGDGQQSATLPLFLKSADLQIPESPSATSSSFSPDLQTPPFQFNSLAEPSSRRTSLKRSPSSELNGSTVEVEYLVKPKPKRGRPRLPRNEPHVCDDFPCEHVIEESGSRRVPHNQVEKKYRNGLNAEMERLRATVAAAPSRAFAHLSSSSTKPSKAMVLTSAIDYIESIKAERDQLARENEALRGKNKKARREKRVTE</sequence>
<feature type="compositionally biased region" description="Low complexity" evidence="2">
    <location>
        <begin position="152"/>
        <end position="164"/>
    </location>
</feature>
<keyword evidence="1" id="KW-0175">Coiled coil</keyword>
<dbReference type="PANTHER" id="PTHR47336">
    <property type="entry name" value="TRANSCRIPTION FACTOR HMS1-RELATED"/>
    <property type="match status" value="1"/>
</dbReference>
<dbReference type="AlphaFoldDB" id="A0A4Z1PWY9"/>
<feature type="region of interest" description="Disordered" evidence="2">
    <location>
        <begin position="1"/>
        <end position="22"/>
    </location>
</feature>
<dbReference type="CDD" id="cd11395">
    <property type="entry name" value="bHLHzip_SREBP_like"/>
    <property type="match status" value="1"/>
</dbReference>
<dbReference type="STRING" id="86259.A0A4Z1PWY9"/>
<feature type="compositionally biased region" description="Polar residues" evidence="2">
    <location>
        <begin position="165"/>
        <end position="178"/>
    </location>
</feature>
<evidence type="ECO:0000256" key="1">
    <source>
        <dbReference type="SAM" id="Coils"/>
    </source>
</evidence>
<dbReference type="Proteomes" id="UP000298493">
    <property type="component" value="Unassembled WGS sequence"/>
</dbReference>
<name>A0A4Z1PWY9_9PEZI</name>
<evidence type="ECO:0000313" key="4">
    <source>
        <dbReference type="EMBL" id="TID27712.1"/>
    </source>
</evidence>
<dbReference type="InterPro" id="IPR011598">
    <property type="entry name" value="bHLH_dom"/>
</dbReference>
<organism evidence="4 5">
    <name type="scientific">Venturia nashicola</name>
    <dbReference type="NCBI Taxonomy" id="86259"/>
    <lineage>
        <taxon>Eukaryota</taxon>
        <taxon>Fungi</taxon>
        <taxon>Dikarya</taxon>
        <taxon>Ascomycota</taxon>
        <taxon>Pezizomycotina</taxon>
        <taxon>Dothideomycetes</taxon>
        <taxon>Pleosporomycetidae</taxon>
        <taxon>Venturiales</taxon>
        <taxon>Venturiaceae</taxon>
        <taxon>Venturia</taxon>
    </lineage>
</organism>
<dbReference type="GO" id="GO:0046983">
    <property type="term" value="F:protein dimerization activity"/>
    <property type="evidence" value="ECO:0007669"/>
    <property type="project" value="InterPro"/>
</dbReference>
<feature type="region of interest" description="Disordered" evidence="2">
    <location>
        <begin position="83"/>
        <end position="103"/>
    </location>
</feature>
<dbReference type="Gene3D" id="4.10.280.10">
    <property type="entry name" value="Helix-loop-helix DNA-binding domain"/>
    <property type="match status" value="1"/>
</dbReference>
<feature type="coiled-coil region" evidence="1">
    <location>
        <begin position="296"/>
        <end position="323"/>
    </location>
</feature>
<dbReference type="EMBL" id="SNSC02000001">
    <property type="protein sequence ID" value="TID27712.1"/>
    <property type="molecule type" value="Genomic_DNA"/>
</dbReference>
<dbReference type="InterPro" id="IPR036638">
    <property type="entry name" value="HLH_DNA-bd_sf"/>
</dbReference>
<evidence type="ECO:0000256" key="2">
    <source>
        <dbReference type="SAM" id="MobiDB-lite"/>
    </source>
</evidence>
<gene>
    <name evidence="4" type="ORF">E6O75_ATG00479</name>
</gene>
<evidence type="ECO:0000259" key="3">
    <source>
        <dbReference type="PROSITE" id="PS50888"/>
    </source>
</evidence>
<feature type="compositionally biased region" description="Polar residues" evidence="2">
    <location>
        <begin position="13"/>
        <end position="22"/>
    </location>
</feature>
<dbReference type="InterPro" id="IPR052099">
    <property type="entry name" value="Regulatory_TF_Diverse"/>
</dbReference>
<feature type="domain" description="BHLH" evidence="3">
    <location>
        <begin position="238"/>
        <end position="299"/>
    </location>
</feature>
<reference evidence="4 5" key="1">
    <citation type="submission" date="2019-04" db="EMBL/GenBank/DDBJ databases">
        <title>High contiguity whole genome sequence and gene annotation resource for two Venturia nashicola isolates.</title>
        <authorList>
            <person name="Prokchorchik M."/>
            <person name="Won K."/>
            <person name="Lee Y."/>
            <person name="Choi E.D."/>
            <person name="Segonzac C."/>
            <person name="Sohn K.H."/>
        </authorList>
    </citation>
    <scope>NUCLEOTIDE SEQUENCE [LARGE SCALE GENOMIC DNA]</scope>
    <source>
        <strain evidence="4 5">PRI2</strain>
    </source>
</reference>
<keyword evidence="5" id="KW-1185">Reference proteome</keyword>
<feature type="compositionally biased region" description="Polar residues" evidence="2">
    <location>
        <begin position="187"/>
        <end position="198"/>
    </location>
</feature>
<feature type="compositionally biased region" description="Basic residues" evidence="2">
    <location>
        <begin position="207"/>
        <end position="216"/>
    </location>
</feature>
<dbReference type="SMART" id="SM00353">
    <property type="entry name" value="HLH"/>
    <property type="match status" value="1"/>
</dbReference>
<protein>
    <recommendedName>
        <fullName evidence="3">BHLH domain-containing protein</fullName>
    </recommendedName>
</protein>
<dbReference type="Pfam" id="PF00010">
    <property type="entry name" value="HLH"/>
    <property type="match status" value="1"/>
</dbReference>
<dbReference type="SUPFAM" id="SSF47459">
    <property type="entry name" value="HLH, helix-loop-helix DNA-binding domain"/>
    <property type="match status" value="1"/>
</dbReference>
<proteinExistence type="predicted"/>
<comment type="caution">
    <text evidence="4">The sequence shown here is derived from an EMBL/GenBank/DDBJ whole genome shotgun (WGS) entry which is preliminary data.</text>
</comment>
<accession>A0A4Z1PWY9</accession>
<dbReference type="PROSITE" id="PS50888">
    <property type="entry name" value="BHLH"/>
    <property type="match status" value="1"/>
</dbReference>
<feature type="region of interest" description="Disordered" evidence="2">
    <location>
        <begin position="151"/>
        <end position="221"/>
    </location>
</feature>
<evidence type="ECO:0000313" key="5">
    <source>
        <dbReference type="Proteomes" id="UP000298493"/>
    </source>
</evidence>